<keyword evidence="11" id="KW-0472">Membrane</keyword>
<dbReference type="PANTHER" id="PTHR31120">
    <property type="entry name" value="METALLOPROTEASE TIKI"/>
    <property type="match status" value="1"/>
</dbReference>
<protein>
    <submittedName>
        <fullName evidence="13">TraB/GumN family protein</fullName>
    </submittedName>
</protein>
<keyword evidence="12" id="KW-0325">Glycoprotein</keyword>
<dbReference type="InterPro" id="IPR040230">
    <property type="entry name" value="TIKI1/2-like"/>
</dbReference>
<dbReference type="PANTHER" id="PTHR31120:SF6">
    <property type="entry name" value="METALLOPROTEASE TIKI HOMOLOG"/>
    <property type="match status" value="1"/>
</dbReference>
<comment type="subcellular location">
    <subcellularLocation>
        <location evidence="3">Membrane</location>
        <topology evidence="3">Single-pass type I membrane protein</topology>
    </subcellularLocation>
</comment>
<dbReference type="OrthoDB" id="9798714at2"/>
<evidence type="ECO:0000256" key="4">
    <source>
        <dbReference type="ARBA" id="ARBA00022670"/>
    </source>
</evidence>
<proteinExistence type="predicted"/>
<name>A0A6L3ZC21_9FLAO</name>
<comment type="cofactor">
    <cofactor evidence="2">
        <name>Co(2+)</name>
        <dbReference type="ChEBI" id="CHEBI:48828"/>
    </cofactor>
</comment>
<evidence type="ECO:0000256" key="6">
    <source>
        <dbReference type="ARBA" id="ARBA00022723"/>
    </source>
</evidence>
<keyword evidence="5" id="KW-0812">Transmembrane</keyword>
<keyword evidence="4" id="KW-0645">Protease</keyword>
<evidence type="ECO:0000256" key="11">
    <source>
        <dbReference type="ARBA" id="ARBA00023136"/>
    </source>
</evidence>
<dbReference type="InterPro" id="IPR002816">
    <property type="entry name" value="TraB/PrgY/GumN_fam"/>
</dbReference>
<keyword evidence="14" id="KW-1185">Reference proteome</keyword>
<evidence type="ECO:0000256" key="1">
    <source>
        <dbReference type="ARBA" id="ARBA00001936"/>
    </source>
</evidence>
<evidence type="ECO:0000256" key="5">
    <source>
        <dbReference type="ARBA" id="ARBA00022692"/>
    </source>
</evidence>
<comment type="caution">
    <text evidence="13">The sequence shown here is derived from an EMBL/GenBank/DDBJ whole genome shotgun (WGS) entry which is preliminary data.</text>
</comment>
<dbReference type="GO" id="GO:0030178">
    <property type="term" value="P:negative regulation of Wnt signaling pathway"/>
    <property type="evidence" value="ECO:0007669"/>
    <property type="project" value="InterPro"/>
</dbReference>
<dbReference type="CDD" id="cd14789">
    <property type="entry name" value="Tiki"/>
    <property type="match status" value="1"/>
</dbReference>
<organism evidence="13 14">
    <name type="scientific">Phaeocystidibacter marisrubri</name>
    <dbReference type="NCBI Taxonomy" id="1577780"/>
    <lineage>
        <taxon>Bacteria</taxon>
        <taxon>Pseudomonadati</taxon>
        <taxon>Bacteroidota</taxon>
        <taxon>Flavobacteriia</taxon>
        <taxon>Flavobacteriales</taxon>
        <taxon>Phaeocystidibacteraceae</taxon>
        <taxon>Phaeocystidibacter</taxon>
    </lineage>
</organism>
<evidence type="ECO:0000256" key="3">
    <source>
        <dbReference type="ARBA" id="ARBA00004479"/>
    </source>
</evidence>
<evidence type="ECO:0000256" key="12">
    <source>
        <dbReference type="ARBA" id="ARBA00023180"/>
    </source>
</evidence>
<dbReference type="GO" id="GO:0006508">
    <property type="term" value="P:proteolysis"/>
    <property type="evidence" value="ECO:0007669"/>
    <property type="project" value="UniProtKB-KW"/>
</dbReference>
<evidence type="ECO:0000313" key="13">
    <source>
        <dbReference type="EMBL" id="KAB2815214.1"/>
    </source>
</evidence>
<keyword evidence="8" id="KW-0378">Hydrolase</keyword>
<gene>
    <name evidence="13" type="ORF">F8C82_14050</name>
</gene>
<dbReference type="Proteomes" id="UP000484164">
    <property type="component" value="Unassembled WGS sequence"/>
</dbReference>
<evidence type="ECO:0000256" key="2">
    <source>
        <dbReference type="ARBA" id="ARBA00001941"/>
    </source>
</evidence>
<dbReference type="GO" id="GO:0046872">
    <property type="term" value="F:metal ion binding"/>
    <property type="evidence" value="ECO:0007669"/>
    <property type="project" value="UniProtKB-KW"/>
</dbReference>
<dbReference type="GO" id="GO:0016020">
    <property type="term" value="C:membrane"/>
    <property type="evidence" value="ECO:0007669"/>
    <property type="project" value="UniProtKB-SubCell"/>
</dbReference>
<dbReference type="Pfam" id="PF01963">
    <property type="entry name" value="TraB_PrgY_gumN"/>
    <property type="match status" value="1"/>
</dbReference>
<sequence length="1202" mass="138767">MCSHVLPSMFKHSSMFRFLLLIALFPLCGFSQINKDYQGLLWKISGNGLDEPSYLYGTMHVSNRVAFHLSETFFDAIDNADIIALETNPDTWVKDMTSSSLYRDYVGISFQFSGPGVPLYESFIPNEPQQQELEYYLSRDQDLLNNLLYRLNTYEQDFSENTYLDLFIFQAGMKSGKKIVPLEDYEESFKQVMMSSRRDKDAVYITPRQAEDMLGDYSDWQMLLDDAYRRGDLDLLDTTYTLLYPGKYYKKYMLHVRNAIMVEGMDSLMNEGVLFTGVGAAHLPGDQGVINLLRQKGYTVEPVDRAVTATSISRKDGIDEVIHTTELRSFESDDHFVRTRVPGEMTKLLSKPFQEYVFADMVNGGYYSLRRINTFGMLNGKDENFYFGKLDSMLFENIPGKILSKDTIEVSGYPALEIRNETRTGDHQHYQIVCTPLEILIFKVGGHKEFANSELPEAFFKNIELRAVESTEKYQPNSGGLEVNLPGRLRTELYPGVFEEANNTFWAQSYDEGDYYAVGVRQYYDFSYLEEDDFELTYMVEKWADERDLEIDELTVEGGELAFSRFELSTKKGTYYGEVHIQGPKYVMLITTAEKKAKRNDFFSSFQFTPFVYSDEFVEYKDSVYHIVMESPVDLNNYDSFFEGLMGGAVRGAGNSDFEGEHKTSVLEYIPTGEDLLIEFTTLPKYASMHSVEEFWEFALSDLLSEKKLTIASDSTLYTIEKDGYFSQAKAYTFTAPNTERVIKAKLIVENAALYGIYANVQSADYHSEFVDRAFASFRPSDDTIIGLPITMSKADLFFEALDSHDSTQVYQASKSVRDVWFGADDSERIKEYLSNYVEDGFTRRTRLALIHKLSTMDNVNANIPYLEDLYYEKLDSSSYQFEILETLLEFDTKEAVESFNKLILDEPPFTTNEYTYSSLFHEFNDSLELAPSIYPDILTLADFEDYRLQIYDLLADLLDSGLVEGSDYQLKYETLLLFAKVELKKQHAKDEVQRGLYGSSSSTNRALSIYTKLLTPYKEEDEVQDHFRKIASIRSKRVLAELLVVTDPHEEVEDSTWSFVASDPKAFYKVYPYLQENDKLDLLEDQYQSRDALAKSILANRNYRNYDSISFIQSEKIDIKPCAAEVFFFRAKNDDDQLWRLFYVVVEDKEVMDTEYVIIEEAETYNESHGILDEIIEDALDDIRLYDRERASTSNPYMSYY</sequence>
<accession>A0A6L3ZC21</accession>
<keyword evidence="9" id="KW-1133">Transmembrane helix</keyword>
<reference evidence="13 14" key="1">
    <citation type="submission" date="2019-10" db="EMBL/GenBank/DDBJ databases">
        <title>Genome sequence of Phaeocystidibacter marisrubri JCM30614 (type strain).</title>
        <authorList>
            <person name="Bowman J.P."/>
        </authorList>
    </citation>
    <scope>NUCLEOTIDE SEQUENCE [LARGE SCALE GENOMIC DNA]</scope>
    <source>
        <strain evidence="13 14">JCM 30614</strain>
    </source>
</reference>
<dbReference type="GO" id="GO:0004222">
    <property type="term" value="F:metalloendopeptidase activity"/>
    <property type="evidence" value="ECO:0007669"/>
    <property type="project" value="TreeGrafter"/>
</dbReference>
<keyword evidence="10" id="KW-0482">Metalloprotease</keyword>
<dbReference type="EMBL" id="WBVQ01000003">
    <property type="protein sequence ID" value="KAB2815214.1"/>
    <property type="molecule type" value="Genomic_DNA"/>
</dbReference>
<keyword evidence="6" id="KW-0479">Metal-binding</keyword>
<comment type="cofactor">
    <cofactor evidence="1">
        <name>Mn(2+)</name>
        <dbReference type="ChEBI" id="CHEBI:29035"/>
    </cofactor>
</comment>
<evidence type="ECO:0000256" key="8">
    <source>
        <dbReference type="ARBA" id="ARBA00022801"/>
    </source>
</evidence>
<evidence type="ECO:0000256" key="9">
    <source>
        <dbReference type="ARBA" id="ARBA00022989"/>
    </source>
</evidence>
<evidence type="ECO:0000256" key="7">
    <source>
        <dbReference type="ARBA" id="ARBA00022729"/>
    </source>
</evidence>
<dbReference type="AlphaFoldDB" id="A0A6L3ZC21"/>
<evidence type="ECO:0000256" key="10">
    <source>
        <dbReference type="ARBA" id="ARBA00023049"/>
    </source>
</evidence>
<evidence type="ECO:0000313" key="14">
    <source>
        <dbReference type="Proteomes" id="UP000484164"/>
    </source>
</evidence>
<keyword evidence="7" id="KW-0732">Signal</keyword>